<keyword evidence="1" id="KW-0813">Transport</keyword>
<dbReference type="Gene3D" id="1.10.490.10">
    <property type="entry name" value="Globins"/>
    <property type="match status" value="1"/>
</dbReference>
<keyword evidence="2" id="KW-0349">Heme</keyword>
<evidence type="ECO:0000256" key="3">
    <source>
        <dbReference type="ARBA" id="ARBA00022723"/>
    </source>
</evidence>
<dbReference type="InterPro" id="IPR009050">
    <property type="entry name" value="Globin-like_sf"/>
</dbReference>
<evidence type="ECO:0000256" key="1">
    <source>
        <dbReference type="ARBA" id="ARBA00022448"/>
    </source>
</evidence>
<organism evidence="5">
    <name type="scientific">Attheya septentrionalis</name>
    <dbReference type="NCBI Taxonomy" id="420275"/>
    <lineage>
        <taxon>Eukaryota</taxon>
        <taxon>Sar</taxon>
        <taxon>Stramenopiles</taxon>
        <taxon>Ochrophyta</taxon>
        <taxon>Bacillariophyta</taxon>
        <taxon>Coscinodiscophyceae</taxon>
        <taxon>Chaetocerotophycidae</taxon>
        <taxon>Chaetocerotales</taxon>
        <taxon>Attheyaceae</taxon>
        <taxon>Attheya</taxon>
    </lineage>
</organism>
<dbReference type="Pfam" id="PF01152">
    <property type="entry name" value="Bac_globin"/>
    <property type="match status" value="1"/>
</dbReference>
<protein>
    <submittedName>
        <fullName evidence="5">Uncharacterized protein</fullName>
    </submittedName>
</protein>
<accession>A0A7S2U6T4</accession>
<dbReference type="InterPro" id="IPR001486">
    <property type="entry name" value="Hemoglobin_trunc"/>
</dbReference>
<dbReference type="GO" id="GO:0046872">
    <property type="term" value="F:metal ion binding"/>
    <property type="evidence" value="ECO:0007669"/>
    <property type="project" value="UniProtKB-KW"/>
</dbReference>
<reference evidence="5" key="1">
    <citation type="submission" date="2021-01" db="EMBL/GenBank/DDBJ databases">
        <authorList>
            <person name="Corre E."/>
            <person name="Pelletier E."/>
            <person name="Niang G."/>
            <person name="Scheremetjew M."/>
            <person name="Finn R."/>
            <person name="Kale V."/>
            <person name="Holt S."/>
            <person name="Cochrane G."/>
            <person name="Meng A."/>
            <person name="Brown T."/>
            <person name="Cohen L."/>
        </authorList>
    </citation>
    <scope>NUCLEOTIDE SEQUENCE</scope>
    <source>
        <strain evidence="5">CCMP2084</strain>
    </source>
</reference>
<dbReference type="AlphaFoldDB" id="A0A7S2U6T4"/>
<dbReference type="SUPFAM" id="SSF46458">
    <property type="entry name" value="Globin-like"/>
    <property type="match status" value="1"/>
</dbReference>
<dbReference type="GO" id="GO:0020037">
    <property type="term" value="F:heme binding"/>
    <property type="evidence" value="ECO:0007669"/>
    <property type="project" value="InterPro"/>
</dbReference>
<sequence>MSTALLHYGANERRAIMLEKLGGKEVLQKAVDQFYERQIHDERLMIFFRGTDISILKWHQFNLMSISFTGVPHNFDVEHLILNRHETLFDQGLNQDHFDMVLQHFSDTLTDMKVDPSLTEEALEIISPLRDVFL</sequence>
<gene>
    <name evidence="5" type="ORF">ASEP1449_LOCUS1708</name>
</gene>
<evidence type="ECO:0000256" key="4">
    <source>
        <dbReference type="ARBA" id="ARBA00023004"/>
    </source>
</evidence>
<evidence type="ECO:0000313" key="5">
    <source>
        <dbReference type="EMBL" id="CAD9809885.1"/>
    </source>
</evidence>
<evidence type="ECO:0000256" key="2">
    <source>
        <dbReference type="ARBA" id="ARBA00022617"/>
    </source>
</evidence>
<name>A0A7S2U6T4_9STRA</name>
<dbReference type="EMBL" id="HBHQ01002646">
    <property type="protein sequence ID" value="CAD9809885.1"/>
    <property type="molecule type" value="Transcribed_RNA"/>
</dbReference>
<dbReference type="CDD" id="cd00454">
    <property type="entry name" value="TrHb1_N"/>
    <property type="match status" value="1"/>
</dbReference>
<dbReference type="GO" id="GO:0019825">
    <property type="term" value="F:oxygen binding"/>
    <property type="evidence" value="ECO:0007669"/>
    <property type="project" value="InterPro"/>
</dbReference>
<proteinExistence type="predicted"/>
<dbReference type="InterPro" id="IPR012292">
    <property type="entry name" value="Globin/Proto"/>
</dbReference>
<keyword evidence="4" id="KW-0408">Iron</keyword>
<keyword evidence="3" id="KW-0479">Metal-binding</keyword>